<reference evidence="1" key="1">
    <citation type="submission" date="2020-10" db="EMBL/GenBank/DDBJ databases">
        <authorList>
            <person name="Castelo-Branco R."/>
            <person name="Eusebio N."/>
            <person name="Adriana R."/>
            <person name="Vieira A."/>
            <person name="Brugerolle De Fraissinette N."/>
            <person name="Rezende De Castro R."/>
            <person name="Schneider M.P."/>
            <person name="Vasconcelos V."/>
            <person name="Leao P.N."/>
        </authorList>
    </citation>
    <scope>NUCLEOTIDE SEQUENCE</scope>
    <source>
        <strain evidence="1">LEGE 11480</strain>
    </source>
</reference>
<dbReference type="EMBL" id="JADEXQ010000145">
    <property type="protein sequence ID" value="MBE9033042.1"/>
    <property type="molecule type" value="Genomic_DNA"/>
</dbReference>
<dbReference type="AlphaFoldDB" id="A0A928VSP7"/>
<dbReference type="Proteomes" id="UP000625316">
    <property type="component" value="Unassembled WGS sequence"/>
</dbReference>
<evidence type="ECO:0000313" key="2">
    <source>
        <dbReference type="Proteomes" id="UP000625316"/>
    </source>
</evidence>
<accession>A0A928VSP7</accession>
<gene>
    <name evidence="1" type="ORF">IQ266_25220</name>
</gene>
<sequence>MIDVMHTYVGDFGHWHNILSQLDLNHLMSADFWPMPDDWSLVATKFKETNLSGDFAKWWNNVVKTGQVWAFLLGAIFGYLAKTFTTYG</sequence>
<organism evidence="1 2">
    <name type="scientific">Romeriopsis navalis LEGE 11480</name>
    <dbReference type="NCBI Taxonomy" id="2777977"/>
    <lineage>
        <taxon>Bacteria</taxon>
        <taxon>Bacillati</taxon>
        <taxon>Cyanobacteriota</taxon>
        <taxon>Cyanophyceae</taxon>
        <taxon>Leptolyngbyales</taxon>
        <taxon>Leptolyngbyaceae</taxon>
        <taxon>Romeriopsis</taxon>
        <taxon>Romeriopsis navalis</taxon>
    </lineage>
</organism>
<name>A0A928VSP7_9CYAN</name>
<proteinExistence type="predicted"/>
<evidence type="ECO:0000313" key="1">
    <source>
        <dbReference type="EMBL" id="MBE9033042.1"/>
    </source>
</evidence>
<keyword evidence="2" id="KW-1185">Reference proteome</keyword>
<dbReference type="RefSeq" id="WP_264327855.1">
    <property type="nucleotide sequence ID" value="NZ_JADEXQ010000145.1"/>
</dbReference>
<protein>
    <submittedName>
        <fullName evidence="1">Uncharacterized protein</fullName>
    </submittedName>
</protein>
<comment type="caution">
    <text evidence="1">The sequence shown here is derived from an EMBL/GenBank/DDBJ whole genome shotgun (WGS) entry which is preliminary data.</text>
</comment>